<dbReference type="EMBL" id="JAFVMH010000003">
    <property type="protein sequence ID" value="MBO1325297.1"/>
    <property type="molecule type" value="Genomic_DNA"/>
</dbReference>
<gene>
    <name evidence="2" type="ORF">J2D77_09075</name>
</gene>
<sequence>MGEGQEFCRGSIALHGQKPVLILVAGQADCLVVRLIHSRFPRHRSDVDLEEQLPLLRNTIARAAHCARVARDTLRPMAGGAFRVAEDAVARVEASARREGESQAMEQLPAGVVRSTWRGPRWGSNGRKVGGVPSE</sequence>
<keyword evidence="3" id="KW-1185">Reference proteome</keyword>
<feature type="region of interest" description="Disordered" evidence="1">
    <location>
        <begin position="116"/>
        <end position="135"/>
    </location>
</feature>
<organism evidence="2 3">
    <name type="scientific">Acetobacter garciniae</name>
    <dbReference type="NCBI Taxonomy" id="2817435"/>
    <lineage>
        <taxon>Bacteria</taxon>
        <taxon>Pseudomonadati</taxon>
        <taxon>Pseudomonadota</taxon>
        <taxon>Alphaproteobacteria</taxon>
        <taxon>Acetobacterales</taxon>
        <taxon>Acetobacteraceae</taxon>
        <taxon>Acetobacter</taxon>
    </lineage>
</organism>
<dbReference type="AlphaFoldDB" id="A0A939HPE1"/>
<proteinExistence type="predicted"/>
<reference evidence="2" key="1">
    <citation type="submission" date="2021-03" db="EMBL/GenBank/DDBJ databases">
        <title>The complete genome sequence of Acetobacter sp. TBRC 12339.</title>
        <authorList>
            <person name="Charoenyingcharoen P."/>
            <person name="Yukphan P."/>
        </authorList>
    </citation>
    <scope>NUCLEOTIDE SEQUENCE</scope>
    <source>
        <strain evidence="2">TBRC 12339</strain>
    </source>
</reference>
<dbReference type="RefSeq" id="WP_207845933.1">
    <property type="nucleotide sequence ID" value="NZ_JAFVMH010000003.1"/>
</dbReference>
<protein>
    <submittedName>
        <fullName evidence="2">Uncharacterized protein</fullName>
    </submittedName>
</protein>
<accession>A0A939HPE1</accession>
<evidence type="ECO:0000313" key="2">
    <source>
        <dbReference type="EMBL" id="MBO1325297.1"/>
    </source>
</evidence>
<evidence type="ECO:0000256" key="1">
    <source>
        <dbReference type="SAM" id="MobiDB-lite"/>
    </source>
</evidence>
<dbReference type="Proteomes" id="UP000664073">
    <property type="component" value="Unassembled WGS sequence"/>
</dbReference>
<comment type="caution">
    <text evidence="2">The sequence shown here is derived from an EMBL/GenBank/DDBJ whole genome shotgun (WGS) entry which is preliminary data.</text>
</comment>
<evidence type="ECO:0000313" key="3">
    <source>
        <dbReference type="Proteomes" id="UP000664073"/>
    </source>
</evidence>
<name>A0A939HPE1_9PROT</name>